<evidence type="ECO:0000256" key="1">
    <source>
        <dbReference type="ARBA" id="ARBA00005486"/>
    </source>
</evidence>
<dbReference type="GO" id="GO:0005634">
    <property type="term" value="C:nucleus"/>
    <property type="evidence" value="ECO:0007669"/>
    <property type="project" value="TreeGrafter"/>
</dbReference>
<dbReference type="AlphaFoldDB" id="A0A8C0V1Z5"/>
<evidence type="ECO:0000313" key="5">
    <source>
        <dbReference type="Proteomes" id="UP000694410"/>
    </source>
</evidence>
<dbReference type="PANTHER" id="PTHR11199">
    <property type="entry name" value="STROMAL ANTIGEN"/>
    <property type="match status" value="1"/>
</dbReference>
<evidence type="ECO:0000313" key="4">
    <source>
        <dbReference type="Ensembl" id="ENSCCEP00000015021.1"/>
    </source>
</evidence>
<evidence type="ECO:0000256" key="2">
    <source>
        <dbReference type="ARBA" id="ARBA00023242"/>
    </source>
</evidence>
<keyword evidence="5" id="KW-1185">Reference proteome</keyword>
<accession>A0A8C0V1Z5</accession>
<name>A0A8C0V1Z5_CYACU</name>
<dbReference type="InterPro" id="IPR020839">
    <property type="entry name" value="SCD"/>
</dbReference>
<comment type="similarity">
    <text evidence="1">Belongs to the SCC3 family.</text>
</comment>
<feature type="domain" description="SCD" evidence="3">
    <location>
        <begin position="1"/>
        <end position="84"/>
    </location>
</feature>
<proteinExistence type="inferred from homology"/>
<evidence type="ECO:0000259" key="3">
    <source>
        <dbReference type="PROSITE" id="PS51425"/>
    </source>
</evidence>
<sequence>PQFSLDVDPEIRGMCLQELGLWVQKFPASFLSDGHLKYLGWSLHDKGQVRLRCVRALRGIYGIPEAAPGLELFTCRFKVGTAGMLGMLGMLGNEALSAEDCRSVFPVVFVSSRALATAAGKFLFHR</sequence>
<keyword evidence="2" id="KW-0539">Nucleus</keyword>
<reference evidence="4" key="1">
    <citation type="submission" date="2025-08" db="UniProtKB">
        <authorList>
            <consortium name="Ensembl"/>
        </authorList>
    </citation>
    <scope>IDENTIFICATION</scope>
</reference>
<dbReference type="Pfam" id="PF21581">
    <property type="entry name" value="SCD"/>
    <property type="match status" value="1"/>
</dbReference>
<dbReference type="GO" id="GO:0008278">
    <property type="term" value="C:cohesin complex"/>
    <property type="evidence" value="ECO:0007669"/>
    <property type="project" value="TreeGrafter"/>
</dbReference>
<reference evidence="4" key="2">
    <citation type="submission" date="2025-09" db="UniProtKB">
        <authorList>
            <consortium name="Ensembl"/>
        </authorList>
    </citation>
    <scope>IDENTIFICATION</scope>
</reference>
<dbReference type="Proteomes" id="UP000694410">
    <property type="component" value="Unplaced"/>
</dbReference>
<dbReference type="GO" id="GO:0003682">
    <property type="term" value="F:chromatin binding"/>
    <property type="evidence" value="ECO:0007669"/>
    <property type="project" value="TreeGrafter"/>
</dbReference>
<dbReference type="Ensembl" id="ENSCCET00000023374.1">
    <property type="protein sequence ID" value="ENSCCEP00000015021.1"/>
    <property type="gene ID" value="ENSCCEG00000014278.1"/>
</dbReference>
<dbReference type="PROSITE" id="PS51425">
    <property type="entry name" value="SCD"/>
    <property type="match status" value="1"/>
</dbReference>
<dbReference type="PANTHER" id="PTHR11199:SF8">
    <property type="entry name" value="COHESIN SUBUNIT SA-3"/>
    <property type="match status" value="1"/>
</dbReference>
<protein>
    <recommendedName>
        <fullName evidence="3">SCD domain-containing protein</fullName>
    </recommendedName>
</protein>
<dbReference type="GO" id="GO:0007062">
    <property type="term" value="P:sister chromatid cohesion"/>
    <property type="evidence" value="ECO:0007669"/>
    <property type="project" value="TreeGrafter"/>
</dbReference>
<organism evidence="4 5">
    <name type="scientific">Cyanistes caeruleus</name>
    <name type="common">Eurasian blue tit</name>
    <name type="synonym">Parus caeruleus</name>
    <dbReference type="NCBI Taxonomy" id="156563"/>
    <lineage>
        <taxon>Eukaryota</taxon>
        <taxon>Metazoa</taxon>
        <taxon>Chordata</taxon>
        <taxon>Craniata</taxon>
        <taxon>Vertebrata</taxon>
        <taxon>Euteleostomi</taxon>
        <taxon>Archelosauria</taxon>
        <taxon>Archosauria</taxon>
        <taxon>Dinosauria</taxon>
        <taxon>Saurischia</taxon>
        <taxon>Theropoda</taxon>
        <taxon>Coelurosauria</taxon>
        <taxon>Aves</taxon>
        <taxon>Neognathae</taxon>
        <taxon>Neoaves</taxon>
        <taxon>Telluraves</taxon>
        <taxon>Australaves</taxon>
        <taxon>Passeriformes</taxon>
        <taxon>Paridae</taxon>
        <taxon>Cyanistes</taxon>
    </lineage>
</organism>
<dbReference type="InterPro" id="IPR039662">
    <property type="entry name" value="Cohesin_Scc3/SA"/>
</dbReference>
<dbReference type="GO" id="GO:0000785">
    <property type="term" value="C:chromatin"/>
    <property type="evidence" value="ECO:0007669"/>
    <property type="project" value="TreeGrafter"/>
</dbReference>